<keyword evidence="5" id="KW-1185">Reference proteome</keyword>
<dbReference type="EMBL" id="AMQN01015362">
    <property type="status" value="NOT_ANNOTATED_CDS"/>
    <property type="molecule type" value="Genomic_DNA"/>
</dbReference>
<dbReference type="HOGENOM" id="CLU_1215789_0_0_1"/>
<dbReference type="Proteomes" id="UP000014760">
    <property type="component" value="Unassembled WGS sequence"/>
</dbReference>
<organism evidence="3">
    <name type="scientific">Capitella teleta</name>
    <name type="common">Polychaete worm</name>
    <dbReference type="NCBI Taxonomy" id="283909"/>
    <lineage>
        <taxon>Eukaryota</taxon>
        <taxon>Metazoa</taxon>
        <taxon>Spiralia</taxon>
        <taxon>Lophotrochozoa</taxon>
        <taxon>Annelida</taxon>
        <taxon>Polychaeta</taxon>
        <taxon>Sedentaria</taxon>
        <taxon>Scolecida</taxon>
        <taxon>Capitellidae</taxon>
        <taxon>Capitella</taxon>
    </lineage>
</organism>
<reference evidence="3 5" key="2">
    <citation type="journal article" date="2013" name="Nature">
        <title>Insights into bilaterian evolution from three spiralian genomes.</title>
        <authorList>
            <person name="Simakov O."/>
            <person name="Marletaz F."/>
            <person name="Cho S.J."/>
            <person name="Edsinger-Gonzales E."/>
            <person name="Havlak P."/>
            <person name="Hellsten U."/>
            <person name="Kuo D.H."/>
            <person name="Larsson T."/>
            <person name="Lv J."/>
            <person name="Arendt D."/>
            <person name="Savage R."/>
            <person name="Osoegawa K."/>
            <person name="de Jong P."/>
            <person name="Grimwood J."/>
            <person name="Chapman J.A."/>
            <person name="Shapiro H."/>
            <person name="Aerts A."/>
            <person name="Otillar R.P."/>
            <person name="Terry A.Y."/>
            <person name="Boore J.L."/>
            <person name="Grigoriev I.V."/>
            <person name="Lindberg D.R."/>
            <person name="Seaver E.C."/>
            <person name="Weisblat D.A."/>
            <person name="Putnam N.H."/>
            <person name="Rokhsar D.S."/>
        </authorList>
    </citation>
    <scope>NUCLEOTIDE SEQUENCE</scope>
    <source>
        <strain evidence="3 5">I ESC-2004</strain>
    </source>
</reference>
<sequence length="228" mass="25227">MGHWKAPIAYFFSRICNQETHKNLVEAALVALAEQGLTVVSLTMDGHATYLGMVRLFGCDFRNPRNLTTTFSHPSTGFPVAVLIDACHVLKIVRNMLEAYQTISSPRGNISWAYFSKLNAVQNHAGLHLANKLSDRHINFKKQIMKVTLAAQTVSSSVAKAMKFLLEEGDPDFLGAAATIEFIEVIDQLFDICNSRSPIAIGAKAPLSATNWNETKQFLLQARDFLLS</sequence>
<name>R7TBM5_CAPTE</name>
<dbReference type="EMBL" id="KB311829">
    <property type="protein sequence ID" value="ELT88501.1"/>
    <property type="molecule type" value="Genomic_DNA"/>
</dbReference>
<dbReference type="InterPro" id="IPR048366">
    <property type="entry name" value="TNP-like_GBD"/>
</dbReference>
<dbReference type="OrthoDB" id="2441813at2759"/>
<evidence type="ECO:0000313" key="3">
    <source>
        <dbReference type="EMBL" id="ELT88501.1"/>
    </source>
</evidence>
<dbReference type="InterPro" id="IPR048365">
    <property type="entry name" value="TNP-like_RNaseH_N"/>
</dbReference>
<accession>R7TBM5</accession>
<dbReference type="EnsemblMetazoa" id="CapteT129409">
    <property type="protein sequence ID" value="CapteP129409"/>
    <property type="gene ID" value="CapteG129409"/>
</dbReference>
<gene>
    <name evidence="3" type="ORF">CAPTEDRAFT_129409</name>
</gene>
<evidence type="ECO:0000259" key="1">
    <source>
        <dbReference type="Pfam" id="PF21787"/>
    </source>
</evidence>
<feature type="domain" description="Transposable element P transposase-like RNase H" evidence="1">
    <location>
        <begin position="2"/>
        <end position="58"/>
    </location>
</feature>
<protein>
    <submittedName>
        <fullName evidence="3 4">Uncharacterized protein</fullName>
    </submittedName>
</protein>
<dbReference type="STRING" id="283909.R7TBM5"/>
<dbReference type="Pfam" id="PF21787">
    <property type="entry name" value="TNP-like_RNaseH_N"/>
    <property type="match status" value="1"/>
</dbReference>
<dbReference type="AlphaFoldDB" id="R7TBM5"/>
<dbReference type="OMA" id="HEANDIV"/>
<feature type="domain" description="Transposable element P transposase-like GTP-binding insertion" evidence="2">
    <location>
        <begin position="87"/>
        <end position="206"/>
    </location>
</feature>
<evidence type="ECO:0000259" key="2">
    <source>
        <dbReference type="Pfam" id="PF21788"/>
    </source>
</evidence>
<reference evidence="4" key="3">
    <citation type="submission" date="2015-06" db="UniProtKB">
        <authorList>
            <consortium name="EnsemblMetazoa"/>
        </authorList>
    </citation>
    <scope>IDENTIFICATION</scope>
</reference>
<dbReference type="Pfam" id="PF21788">
    <property type="entry name" value="TNP-like_GBD"/>
    <property type="match status" value="1"/>
</dbReference>
<proteinExistence type="predicted"/>
<reference evidence="5" key="1">
    <citation type="submission" date="2012-12" db="EMBL/GenBank/DDBJ databases">
        <authorList>
            <person name="Hellsten U."/>
            <person name="Grimwood J."/>
            <person name="Chapman J.A."/>
            <person name="Shapiro H."/>
            <person name="Aerts A."/>
            <person name="Otillar R.P."/>
            <person name="Terry A.Y."/>
            <person name="Boore J.L."/>
            <person name="Simakov O."/>
            <person name="Marletaz F."/>
            <person name="Cho S.-J."/>
            <person name="Edsinger-Gonzales E."/>
            <person name="Havlak P."/>
            <person name="Kuo D.-H."/>
            <person name="Larsson T."/>
            <person name="Lv J."/>
            <person name="Arendt D."/>
            <person name="Savage R."/>
            <person name="Osoegawa K."/>
            <person name="de Jong P."/>
            <person name="Lindberg D.R."/>
            <person name="Seaver E.C."/>
            <person name="Weisblat D.A."/>
            <person name="Putnam N.H."/>
            <person name="Grigoriev I.V."/>
            <person name="Rokhsar D.S."/>
        </authorList>
    </citation>
    <scope>NUCLEOTIDE SEQUENCE</scope>
    <source>
        <strain evidence="5">I ESC-2004</strain>
    </source>
</reference>
<evidence type="ECO:0000313" key="5">
    <source>
        <dbReference type="Proteomes" id="UP000014760"/>
    </source>
</evidence>
<evidence type="ECO:0000313" key="4">
    <source>
        <dbReference type="EnsemblMetazoa" id="CapteP129409"/>
    </source>
</evidence>